<dbReference type="InterPro" id="IPR048653">
    <property type="entry name" value="RhaB_D2"/>
</dbReference>
<dbReference type="Pfam" id="PF21557">
    <property type="entry name" value="RhaB_D2"/>
    <property type="match status" value="1"/>
</dbReference>
<evidence type="ECO:0000259" key="3">
    <source>
        <dbReference type="Pfam" id="PF17389"/>
    </source>
</evidence>
<dbReference type="InterPro" id="IPR035398">
    <property type="entry name" value="Bac_rhamnosid_C"/>
</dbReference>
<sequence>MTNVWSERAKWIWGGNESSPRNEWRLFRKTFPIQEKEYTQAWLDITADSRYVLFVNGQEAGRGPVRSWPAEQAYDTYDVSPYIRPGEDNTIAVMVMHFGLSTFYYLKGRGGLLAQLRMADEAGTSLGCVITDGSWRTLRHPGQDGRAPRMSCQQAFAERIDARLFDSAWKDRSYSDEAWPLAEELGVPGMEPWTTLIPRDIPPLTEETVYPIRVEALKKVRRISWNAYIDIRSQMVPDSREHANPVGFVGYLATVVRVSAGGNFTIGFPAAFVNVGTVILDGKAVAAERFYGEAPERYADIELEAGDHLLMVDVSGIDHGHGFRIGVDGEAPIELISPLSGIDGTKYSPFVGIGPFDTIEVIDHRPGRRLNMEHEEYLAVRSVSQAAELTLYADRLSPVPLGLYRDDDVFGHHVWKKASESQAVPHALQHLVTADGVPARVPFYEGADTEMIIDFGKETVGYIEFELDCAEGTIVDFYGYEYMRDEYIQHTYGLDNTLRYVARKGRQTYKSPVRRGFRYLMLTVRNARYPVHFYSVRLVQNTYPVAEIGRFHCSDALLNDIWQISRDTTKLCMEDTFVDCPAYEQAFWVGDSRNEALIGNYLFSAPALTERCLRLVPGSRNQTPLYADQVPSGWSSVIPNWTFFWVIACKEHYEQTGQTKFAKDMWPSIRYTLNHYVQHIDDNGLFNIQAWNLLDWAPIDQPNGGVVTHQNAFLVKALNSAAELALIAGHAEEADSFKHWADRLKAAMNKHLWSEDKEAYLDCIHADGRRSGIFSMQTQVAAFLCDIADGPRKEALERYLLNPPASFVQIGSPFMSFFYYEALARIGKLTHMLDDIRRNYGQMIDYEATTCWEMYPSFKENRTNPNFLTRSHCHAWSAAPAYFLGAYILGVRPQAPGWEKVLVEPNPCGLRWARGSAPLPEAGRVDVSWRADEERRQMEIEVRVPQGQQIEVKLPEGYTGTTKIIN</sequence>
<dbReference type="InterPro" id="IPR035396">
    <property type="entry name" value="Bac_rhamnosid6H"/>
</dbReference>
<dbReference type="InterPro" id="IPR012341">
    <property type="entry name" value="6hp_glycosidase-like_sf"/>
</dbReference>
<evidence type="ECO:0000259" key="2">
    <source>
        <dbReference type="Pfam" id="PF08531"/>
    </source>
</evidence>
<dbReference type="GO" id="GO:0016787">
    <property type="term" value="F:hydrolase activity"/>
    <property type="evidence" value="ECO:0007669"/>
    <property type="project" value="UniProtKB-KW"/>
</dbReference>
<feature type="domain" description="Alpha-L-rhamnosidase six-hairpin glycosidase" evidence="3">
    <location>
        <begin position="547"/>
        <end position="888"/>
    </location>
</feature>
<evidence type="ECO:0000259" key="4">
    <source>
        <dbReference type="Pfam" id="PF17390"/>
    </source>
</evidence>
<dbReference type="RefSeq" id="WP_379291125.1">
    <property type="nucleotide sequence ID" value="NZ_JBHTIU010000093.1"/>
</dbReference>
<accession>A0ABW3DHV3</accession>
<dbReference type="Pfam" id="PF08531">
    <property type="entry name" value="Bac_rhamnosid_N"/>
    <property type="match status" value="1"/>
</dbReference>
<dbReference type="Proteomes" id="UP001597120">
    <property type="component" value="Unassembled WGS sequence"/>
</dbReference>
<dbReference type="Pfam" id="PF05592">
    <property type="entry name" value="Bac_rhamnosid"/>
    <property type="match status" value="1"/>
</dbReference>
<evidence type="ECO:0000259" key="1">
    <source>
        <dbReference type="Pfam" id="PF05592"/>
    </source>
</evidence>
<organism evidence="6 7">
    <name type="scientific">Paenibacillus residui</name>
    <dbReference type="NCBI Taxonomy" id="629724"/>
    <lineage>
        <taxon>Bacteria</taxon>
        <taxon>Bacillati</taxon>
        <taxon>Bacillota</taxon>
        <taxon>Bacilli</taxon>
        <taxon>Bacillales</taxon>
        <taxon>Paenibacillaceae</taxon>
        <taxon>Paenibacillus</taxon>
    </lineage>
</organism>
<protein>
    <submittedName>
        <fullName evidence="6">Family 78 glycoside hydrolase catalytic domain</fullName>
    </submittedName>
</protein>
<keyword evidence="7" id="KW-1185">Reference proteome</keyword>
<dbReference type="Gene3D" id="2.60.420.10">
    <property type="entry name" value="Maltose phosphorylase, domain 3"/>
    <property type="match status" value="1"/>
</dbReference>
<reference evidence="7" key="1">
    <citation type="journal article" date="2019" name="Int. J. Syst. Evol. Microbiol.">
        <title>The Global Catalogue of Microorganisms (GCM) 10K type strain sequencing project: providing services to taxonomists for standard genome sequencing and annotation.</title>
        <authorList>
            <consortium name="The Broad Institute Genomics Platform"/>
            <consortium name="The Broad Institute Genome Sequencing Center for Infectious Disease"/>
            <person name="Wu L."/>
            <person name="Ma J."/>
        </authorList>
    </citation>
    <scope>NUCLEOTIDE SEQUENCE [LARGE SCALE GENOMIC DNA]</scope>
    <source>
        <strain evidence="7">CCUG 57263</strain>
    </source>
</reference>
<dbReference type="Pfam" id="PF17390">
    <property type="entry name" value="Bac_rhamnosid_C"/>
    <property type="match status" value="1"/>
</dbReference>
<gene>
    <name evidence="6" type="ORF">ACFQ03_22525</name>
</gene>
<dbReference type="EMBL" id="JBHTIU010000093">
    <property type="protein sequence ID" value="MFD0871908.1"/>
    <property type="molecule type" value="Genomic_DNA"/>
</dbReference>
<evidence type="ECO:0000313" key="6">
    <source>
        <dbReference type="EMBL" id="MFD0871908.1"/>
    </source>
</evidence>
<dbReference type="Gene3D" id="1.50.10.10">
    <property type="match status" value="1"/>
</dbReference>
<dbReference type="InterPro" id="IPR013737">
    <property type="entry name" value="Bac_rhamnosid_N"/>
</dbReference>
<dbReference type="InterPro" id="IPR008979">
    <property type="entry name" value="Galactose-bd-like_sf"/>
</dbReference>
<dbReference type="PANTHER" id="PTHR34987">
    <property type="entry name" value="C, PUTATIVE (AFU_ORTHOLOGUE AFUA_3G02880)-RELATED"/>
    <property type="match status" value="1"/>
</dbReference>
<proteinExistence type="predicted"/>
<feature type="domain" description="Alpha-L-rhamnosidase" evidence="5">
    <location>
        <begin position="225"/>
        <end position="400"/>
    </location>
</feature>
<evidence type="ECO:0000259" key="5">
    <source>
        <dbReference type="Pfam" id="PF21557"/>
    </source>
</evidence>
<dbReference type="Pfam" id="PF17389">
    <property type="entry name" value="Bac_rhamnosid6H"/>
    <property type="match status" value="1"/>
</dbReference>
<dbReference type="Gene3D" id="2.60.120.260">
    <property type="entry name" value="Galactose-binding domain-like"/>
    <property type="match status" value="3"/>
</dbReference>
<comment type="caution">
    <text evidence="6">The sequence shown here is derived from an EMBL/GenBank/DDBJ whole genome shotgun (WGS) entry which is preliminary data.</text>
</comment>
<dbReference type="InterPro" id="IPR008902">
    <property type="entry name" value="Rhamnosid_concanavalin"/>
</dbReference>
<keyword evidence="6" id="KW-0378">Hydrolase</keyword>
<name>A0ABW3DHV3_9BACL</name>
<feature type="domain" description="Alpha-L-rhamnosidase concanavalin-like" evidence="1">
    <location>
        <begin position="448"/>
        <end position="528"/>
    </location>
</feature>
<evidence type="ECO:0000313" key="7">
    <source>
        <dbReference type="Proteomes" id="UP001597120"/>
    </source>
</evidence>
<dbReference type="PANTHER" id="PTHR34987:SF2">
    <property type="entry name" value="B, PUTATIVE (AFU_ORTHOLOGUE AFUA_7G05040)-RELATED"/>
    <property type="match status" value="1"/>
</dbReference>
<dbReference type="SUPFAM" id="SSF49785">
    <property type="entry name" value="Galactose-binding domain-like"/>
    <property type="match status" value="1"/>
</dbReference>
<dbReference type="InterPro" id="IPR008928">
    <property type="entry name" value="6-hairpin_glycosidase_sf"/>
</dbReference>
<dbReference type="SUPFAM" id="SSF48208">
    <property type="entry name" value="Six-hairpin glycosidases"/>
    <property type="match status" value="1"/>
</dbReference>
<feature type="domain" description="Alpha-L-rhamnosidase C-terminal" evidence="4">
    <location>
        <begin position="890"/>
        <end position="958"/>
    </location>
</feature>
<feature type="domain" description="Bacterial alpha-L-rhamnosidase N-terminal" evidence="2">
    <location>
        <begin position="37"/>
        <end position="189"/>
    </location>
</feature>